<dbReference type="InterPro" id="IPR031657">
    <property type="entry name" value="REPA_OB_2"/>
</dbReference>
<protein>
    <submittedName>
        <fullName evidence="8">Putative replication factor-a protein</fullName>
    </submittedName>
</protein>
<dbReference type="GO" id="GO:0003677">
    <property type="term" value="F:DNA binding"/>
    <property type="evidence" value="ECO:0007669"/>
    <property type="project" value="UniProtKB-KW"/>
</dbReference>
<evidence type="ECO:0000259" key="7">
    <source>
        <dbReference type="Pfam" id="PF16900"/>
    </source>
</evidence>
<evidence type="ECO:0000256" key="2">
    <source>
        <dbReference type="ARBA" id="ARBA00022723"/>
    </source>
</evidence>
<feature type="domain" description="Replication protein A OB" evidence="7">
    <location>
        <begin position="280"/>
        <end position="383"/>
    </location>
</feature>
<dbReference type="FunFam" id="2.40.50.140:FF:000041">
    <property type="entry name" value="Replication protein A subunit"/>
    <property type="match status" value="1"/>
</dbReference>
<reference evidence="8 9" key="1">
    <citation type="submission" date="2019-03" db="EMBL/GenBank/DDBJ databases">
        <title>Single cell metagenomics reveals metabolic interactions within the superorganism composed of flagellate Streblomastix strix and complex community of Bacteroidetes bacteria on its surface.</title>
        <authorList>
            <person name="Treitli S.C."/>
            <person name="Kolisko M."/>
            <person name="Husnik F."/>
            <person name="Keeling P."/>
            <person name="Hampl V."/>
        </authorList>
    </citation>
    <scope>NUCLEOTIDE SEQUENCE [LARGE SCALE GENOMIC DNA]</scope>
    <source>
        <strain evidence="8">ST1C</strain>
    </source>
</reference>
<dbReference type="EMBL" id="SNRW01010794">
    <property type="protein sequence ID" value="KAA6376052.1"/>
    <property type="molecule type" value="Genomic_DNA"/>
</dbReference>
<proteinExistence type="inferred from homology"/>
<keyword evidence="2" id="KW-0479">Metal-binding</keyword>
<keyword evidence="5" id="KW-0238">DNA-binding</keyword>
<dbReference type="Proteomes" id="UP000324800">
    <property type="component" value="Unassembled WGS sequence"/>
</dbReference>
<evidence type="ECO:0000256" key="4">
    <source>
        <dbReference type="ARBA" id="ARBA00022833"/>
    </source>
</evidence>
<name>A0A5J4V0X8_9EUKA</name>
<accession>A0A5J4V0X8</accession>
<dbReference type="Gene3D" id="2.40.50.140">
    <property type="entry name" value="Nucleic acid-binding proteins"/>
    <property type="match status" value="4"/>
</dbReference>
<dbReference type="Pfam" id="PF08646">
    <property type="entry name" value="Rep_fac-A_C"/>
    <property type="match status" value="1"/>
</dbReference>
<keyword evidence="4" id="KW-0862">Zinc</keyword>
<comment type="similarity">
    <text evidence="1">Belongs to the replication factor A protein 1 family.</text>
</comment>
<evidence type="ECO:0000313" key="8">
    <source>
        <dbReference type="EMBL" id="KAA6376052.1"/>
    </source>
</evidence>
<evidence type="ECO:0000256" key="5">
    <source>
        <dbReference type="ARBA" id="ARBA00023125"/>
    </source>
</evidence>
<dbReference type="InterPro" id="IPR012340">
    <property type="entry name" value="NA-bd_OB-fold"/>
</dbReference>
<feature type="non-terminal residue" evidence="8">
    <location>
        <position position="1"/>
    </location>
</feature>
<dbReference type="CDD" id="cd04476">
    <property type="entry name" value="RPA1_DBD_C"/>
    <property type="match status" value="1"/>
</dbReference>
<dbReference type="SUPFAM" id="SSF50249">
    <property type="entry name" value="Nucleic acid-binding proteins"/>
    <property type="match status" value="3"/>
</dbReference>
<keyword evidence="3" id="KW-0863">Zinc-finger</keyword>
<evidence type="ECO:0000256" key="1">
    <source>
        <dbReference type="ARBA" id="ARBA00005690"/>
    </source>
</evidence>
<feature type="non-terminal residue" evidence="8">
    <location>
        <position position="667"/>
    </location>
</feature>
<dbReference type="PANTHER" id="PTHR47165:SF4">
    <property type="entry name" value="OS03G0429900 PROTEIN"/>
    <property type="match status" value="1"/>
</dbReference>
<dbReference type="OrthoDB" id="1751331at2759"/>
<dbReference type="AlphaFoldDB" id="A0A5J4V0X8"/>
<dbReference type="InterPro" id="IPR013955">
    <property type="entry name" value="Rep_factor-A_C"/>
</dbReference>
<organism evidence="8 9">
    <name type="scientific">Streblomastix strix</name>
    <dbReference type="NCBI Taxonomy" id="222440"/>
    <lineage>
        <taxon>Eukaryota</taxon>
        <taxon>Metamonada</taxon>
        <taxon>Preaxostyla</taxon>
        <taxon>Oxymonadida</taxon>
        <taxon>Streblomastigidae</taxon>
        <taxon>Streblomastix</taxon>
    </lineage>
</organism>
<dbReference type="CDD" id="cd04475">
    <property type="entry name" value="RPA1_DBD_B"/>
    <property type="match status" value="1"/>
</dbReference>
<dbReference type="PANTHER" id="PTHR47165">
    <property type="entry name" value="OS03G0429900 PROTEIN"/>
    <property type="match status" value="1"/>
</dbReference>
<feature type="domain" description="Replication factor A C-terminal" evidence="6">
    <location>
        <begin position="453"/>
        <end position="590"/>
    </location>
</feature>
<comment type="caution">
    <text evidence="8">The sequence shown here is derived from an EMBL/GenBank/DDBJ whole genome shotgun (WGS) entry which is preliminary data.</text>
</comment>
<evidence type="ECO:0000313" key="9">
    <source>
        <dbReference type="Proteomes" id="UP000324800"/>
    </source>
</evidence>
<evidence type="ECO:0000259" key="6">
    <source>
        <dbReference type="Pfam" id="PF08646"/>
    </source>
</evidence>
<dbReference type="CDD" id="cd04474">
    <property type="entry name" value="RPA1_DBD_A"/>
    <property type="match status" value="1"/>
</dbReference>
<sequence>IYLSDGTWGIPSIIAKERTGQINTSNMKKFTIIKLTRYEIGIHEEKVTLIVKDFENVIIDYNTQIGSPKKYIIESGDVPTTNSILSPPKFTPARDLIGNQNQQQKYGIDMDQQISQNIQPNNVSSDFLSEYNKLPLAQNGDVIYQKISALTPYSHKQLCIKARVTVKSEIKQYAQKFNLGQGKLLSCDLIDEEGGETKIICFNLVVDKFEPILKKGGIYYIHKGQIKHPTNKKFCRFDNEITLEIDSVIVPVNEESSSSTDQSSSLQNIPKMKWEFVENIASIEQINADSLIDCVGIVIEVGDLQPITIKSKSLSTYKRGITIVDNSLKKIEVIFWGNQATEINNPQPNNSDSTVIVKFGDLLSVKTVKVGEFNGKNLSSNYSYYEINDQQNERCKELRIWWERTGKNIYNTFEGVRSSASISVVNIKSKLPRYTFSIVKQQGIGTIEKQPDFFSIIANPVTFQRENMFYNACPNEKCGKKVDGTKCQICGEVVPTVRYIVNVLLCDHSGSAWVYLFAQRAEDFFKMKAADLSRLEKENPSEFYKIKNDCLLKPRLWKIRAALDNYQGQNNVKYTCISVDNVLFSRESREILLNISEYLSDEEKQQNGIIILPPNEATDVVAGYDFRVRRASLYKHPEYESISFSYKEGSNIRESTEQFHVRVAGNI</sequence>
<evidence type="ECO:0000256" key="3">
    <source>
        <dbReference type="ARBA" id="ARBA00022771"/>
    </source>
</evidence>
<dbReference type="GO" id="GO:0008270">
    <property type="term" value="F:zinc ion binding"/>
    <property type="evidence" value="ECO:0007669"/>
    <property type="project" value="UniProtKB-KW"/>
</dbReference>
<gene>
    <name evidence="8" type="ORF">EZS28_028421</name>
</gene>
<dbReference type="Pfam" id="PF16900">
    <property type="entry name" value="REPA_OB_2"/>
    <property type="match status" value="1"/>
</dbReference>
<dbReference type="InterPro" id="IPR047192">
    <property type="entry name" value="Euk_RPA1_DBD_C"/>
</dbReference>